<evidence type="ECO:0000256" key="3">
    <source>
        <dbReference type="ARBA" id="ARBA00022692"/>
    </source>
</evidence>
<proteinExistence type="inferred from homology"/>
<keyword evidence="10" id="KW-1185">Reference proteome</keyword>
<reference evidence="9 10" key="1">
    <citation type="journal article" date="2022" name="bioRxiv">
        <title>Genomics of Preaxostyla Flagellates Illuminates Evolutionary Transitions and the Path Towards Mitochondrial Loss.</title>
        <authorList>
            <person name="Novak L.V.F."/>
            <person name="Treitli S.C."/>
            <person name="Pyrih J."/>
            <person name="Halakuc P."/>
            <person name="Pipaliya S.V."/>
            <person name="Vacek V."/>
            <person name="Brzon O."/>
            <person name="Soukal P."/>
            <person name="Eme L."/>
            <person name="Dacks J.B."/>
            <person name="Karnkowska A."/>
            <person name="Elias M."/>
            <person name="Hampl V."/>
        </authorList>
    </citation>
    <scope>NUCLEOTIDE SEQUENCE [LARGE SCALE GENOMIC DNA]</scope>
    <source>
        <strain evidence="9">NAU3</strain>
        <tissue evidence="9">Gut</tissue>
    </source>
</reference>
<feature type="region of interest" description="Disordered" evidence="8">
    <location>
        <begin position="216"/>
        <end position="242"/>
    </location>
</feature>
<evidence type="ECO:0000313" key="9">
    <source>
        <dbReference type="EMBL" id="KAK2957114.1"/>
    </source>
</evidence>
<dbReference type="PANTHER" id="PTHR11009">
    <property type="entry name" value="DER1-LIKE PROTEIN, DERLIN"/>
    <property type="match status" value="1"/>
</dbReference>
<evidence type="ECO:0000256" key="6">
    <source>
        <dbReference type="ARBA" id="ARBA00023136"/>
    </source>
</evidence>
<dbReference type="Pfam" id="PF04511">
    <property type="entry name" value="DER1"/>
    <property type="match status" value="1"/>
</dbReference>
<sequence length="242" mass="27513">MDTNPLRQLGGLPTFTGLYLLAITGVTAAVHFNKISLADISFSFPLIWDNFEIYRLFTSFCFLGDFDLNWLFLIFSYYGYLAPLENKHFEGRKKALFAFFGVIWLLINVICGLLWPYQRVNFPGSWLRLIVIYVSSRHPSNRGNRVSIMGLFTIPMSYLPLGLFAVSLIMGQLSILEALICFFFGHTLYYLFSVLPNPKVGGPELLRFMSPDLKAIPNRRSEPSRPHNPQPSQWGSGNRLGG</sequence>
<feature type="transmembrane region" description="Helical" evidence="7">
    <location>
        <begin position="12"/>
        <end position="33"/>
    </location>
</feature>
<evidence type="ECO:0000256" key="5">
    <source>
        <dbReference type="ARBA" id="ARBA00022989"/>
    </source>
</evidence>
<feature type="transmembrane region" description="Helical" evidence="7">
    <location>
        <begin position="96"/>
        <end position="117"/>
    </location>
</feature>
<protein>
    <recommendedName>
        <fullName evidence="7">Derlin</fullName>
    </recommendedName>
</protein>
<keyword evidence="4 7" id="KW-0256">Endoplasmic reticulum</keyword>
<comment type="caution">
    <text evidence="9">The sequence shown here is derived from an EMBL/GenBank/DDBJ whole genome shotgun (WGS) entry which is preliminary data.</text>
</comment>
<comment type="similarity">
    <text evidence="2 7">Belongs to the derlin family.</text>
</comment>
<name>A0ABQ9Y0A3_9EUKA</name>
<accession>A0ABQ9Y0A3</accession>
<dbReference type="Proteomes" id="UP001281761">
    <property type="component" value="Unassembled WGS sequence"/>
</dbReference>
<evidence type="ECO:0000256" key="2">
    <source>
        <dbReference type="ARBA" id="ARBA00008917"/>
    </source>
</evidence>
<evidence type="ECO:0000256" key="4">
    <source>
        <dbReference type="ARBA" id="ARBA00022824"/>
    </source>
</evidence>
<evidence type="ECO:0000256" key="7">
    <source>
        <dbReference type="RuleBase" id="RU363059"/>
    </source>
</evidence>
<dbReference type="InterPro" id="IPR007599">
    <property type="entry name" value="DER1"/>
</dbReference>
<keyword evidence="5 7" id="KW-1133">Transmembrane helix</keyword>
<feature type="transmembrane region" description="Helical" evidence="7">
    <location>
        <begin position="53"/>
        <end position="75"/>
    </location>
</feature>
<gene>
    <name evidence="9" type="ORF">BLNAU_7944</name>
</gene>
<evidence type="ECO:0000256" key="8">
    <source>
        <dbReference type="SAM" id="MobiDB-lite"/>
    </source>
</evidence>
<feature type="transmembrane region" description="Helical" evidence="7">
    <location>
        <begin position="173"/>
        <end position="192"/>
    </location>
</feature>
<dbReference type="EMBL" id="JARBJD010000049">
    <property type="protein sequence ID" value="KAK2957114.1"/>
    <property type="molecule type" value="Genomic_DNA"/>
</dbReference>
<keyword evidence="3 7" id="KW-0812">Transmembrane</keyword>
<comment type="function">
    <text evidence="7">May be involved in the degradation of misfolded endoplasmic reticulum (ER) luminal proteins.</text>
</comment>
<evidence type="ECO:0000256" key="1">
    <source>
        <dbReference type="ARBA" id="ARBA00004477"/>
    </source>
</evidence>
<feature type="transmembrane region" description="Helical" evidence="7">
    <location>
        <begin position="146"/>
        <end position="166"/>
    </location>
</feature>
<keyword evidence="6 7" id="KW-0472">Membrane</keyword>
<evidence type="ECO:0000313" key="10">
    <source>
        <dbReference type="Proteomes" id="UP001281761"/>
    </source>
</evidence>
<organism evidence="9 10">
    <name type="scientific">Blattamonas nauphoetae</name>
    <dbReference type="NCBI Taxonomy" id="2049346"/>
    <lineage>
        <taxon>Eukaryota</taxon>
        <taxon>Metamonada</taxon>
        <taxon>Preaxostyla</taxon>
        <taxon>Oxymonadida</taxon>
        <taxon>Blattamonas</taxon>
    </lineage>
</organism>
<comment type="subcellular location">
    <subcellularLocation>
        <location evidence="1 7">Endoplasmic reticulum membrane</location>
        <topology evidence="1 7">Multi-pass membrane protein</topology>
    </subcellularLocation>
</comment>